<reference evidence="9 10" key="1">
    <citation type="submission" date="2016-03" db="EMBL/GenBank/DDBJ databases">
        <authorList>
            <person name="Devillers H."/>
        </authorList>
    </citation>
    <scope>NUCLEOTIDE SEQUENCE [LARGE SCALE GENOMIC DNA]</scope>
    <source>
        <strain evidence="9">CBS 6772</strain>
    </source>
</reference>
<dbReference type="Proteomes" id="UP000190831">
    <property type="component" value="Chromosome H"/>
</dbReference>
<keyword evidence="4 7" id="KW-0418">Kinase</keyword>
<dbReference type="SUPFAM" id="SSF52540">
    <property type="entry name" value="P-loop containing nucleoside triphosphate hydrolases"/>
    <property type="match status" value="1"/>
</dbReference>
<dbReference type="InterPro" id="IPR027417">
    <property type="entry name" value="P-loop_NTPase"/>
</dbReference>
<dbReference type="GO" id="GO:0005759">
    <property type="term" value="C:mitochondrial matrix"/>
    <property type="evidence" value="ECO:0007669"/>
    <property type="project" value="UniProtKB-SubCell"/>
</dbReference>
<dbReference type="PROSITE" id="PS00113">
    <property type="entry name" value="ADENYLATE_KINASE"/>
    <property type="match status" value="1"/>
</dbReference>
<dbReference type="OMA" id="TIAHFST"/>
<feature type="binding site" evidence="7">
    <location>
        <begin position="147"/>
        <end position="148"/>
    </location>
    <ligand>
        <name>GTP</name>
        <dbReference type="ChEBI" id="CHEBI:37565"/>
    </ligand>
</feature>
<dbReference type="GO" id="GO:0005524">
    <property type="term" value="F:ATP binding"/>
    <property type="evidence" value="ECO:0007669"/>
    <property type="project" value="InterPro"/>
</dbReference>
<feature type="binding site" evidence="7">
    <location>
        <position position="44"/>
    </location>
    <ligand>
        <name>AMP</name>
        <dbReference type="ChEBI" id="CHEBI:456215"/>
    </ligand>
</feature>
<feature type="domain" description="Adenylate kinase active site lid" evidence="8">
    <location>
        <begin position="138"/>
        <end position="173"/>
    </location>
</feature>
<dbReference type="STRING" id="4955.A0A1G4MK75"/>
<comment type="catalytic activity">
    <reaction evidence="7">
        <text>a ribonucleoside 5'-triphosphate + AMP = a ribonucleoside 5'-diphosphate + ADP</text>
        <dbReference type="Rhea" id="RHEA:13749"/>
        <dbReference type="ChEBI" id="CHEBI:57930"/>
        <dbReference type="ChEBI" id="CHEBI:61557"/>
        <dbReference type="ChEBI" id="CHEBI:456215"/>
        <dbReference type="ChEBI" id="CHEBI:456216"/>
        <dbReference type="EC" id="2.7.4.10"/>
    </reaction>
</comment>
<feature type="binding site" evidence="7">
    <location>
        <position position="211"/>
    </location>
    <ligand>
        <name>GTP</name>
        <dbReference type="ChEBI" id="CHEBI:37565"/>
    </ligand>
</feature>
<evidence type="ECO:0000256" key="6">
    <source>
        <dbReference type="ARBA" id="ARBA00023134"/>
    </source>
</evidence>
<feature type="binding site" evidence="7">
    <location>
        <begin position="96"/>
        <end position="99"/>
    </location>
    <ligand>
        <name>AMP</name>
        <dbReference type="ChEBI" id="CHEBI:456215"/>
    </ligand>
</feature>
<dbReference type="InterPro" id="IPR033690">
    <property type="entry name" value="Adenylat_kinase_CS"/>
</dbReference>
<evidence type="ECO:0000259" key="8">
    <source>
        <dbReference type="Pfam" id="PF05191"/>
    </source>
</evidence>
<dbReference type="FunFam" id="3.40.50.300:FF:000106">
    <property type="entry name" value="Adenylate kinase mitochondrial"/>
    <property type="match status" value="1"/>
</dbReference>
<feature type="binding site" evidence="7">
    <location>
        <begin position="17"/>
        <end position="22"/>
    </location>
    <ligand>
        <name>GTP</name>
        <dbReference type="ChEBI" id="CHEBI:37565"/>
    </ligand>
</feature>
<dbReference type="PANTHER" id="PTHR23359">
    <property type="entry name" value="NUCLEOTIDE KINASE"/>
    <property type="match status" value="1"/>
</dbReference>
<dbReference type="InterPro" id="IPR036193">
    <property type="entry name" value="ADK_active_lid_dom_sf"/>
</dbReference>
<feature type="binding site" evidence="7">
    <location>
        <position position="138"/>
    </location>
    <ligand>
        <name>GTP</name>
        <dbReference type="ChEBI" id="CHEBI:37565"/>
    </ligand>
</feature>
<dbReference type="GO" id="GO:0046899">
    <property type="term" value="F:nucleoside triphosphate adenylate kinase activity"/>
    <property type="evidence" value="ECO:0007669"/>
    <property type="project" value="UniProtKB-UniRule"/>
</dbReference>
<evidence type="ECO:0000313" key="9">
    <source>
        <dbReference type="EMBL" id="SCW04280.1"/>
    </source>
</evidence>
<name>A0A1G4MK75_LACFM</name>
<keyword evidence="5 7" id="KW-0496">Mitochondrion</keyword>
<dbReference type="InterPro" id="IPR007862">
    <property type="entry name" value="Adenylate_kinase_lid-dom"/>
</dbReference>
<dbReference type="PRINTS" id="PR00094">
    <property type="entry name" value="ADENYLTKNASE"/>
</dbReference>
<dbReference type="SUPFAM" id="SSF57774">
    <property type="entry name" value="Microbial and mitochondrial ADK, insert 'zinc finger' domain"/>
    <property type="match status" value="1"/>
</dbReference>
<evidence type="ECO:0000313" key="10">
    <source>
        <dbReference type="Proteomes" id="UP000190831"/>
    </source>
</evidence>
<comment type="similarity">
    <text evidence="7">Belongs to the adenylate kinase family. AK3 subfamily.</text>
</comment>
<dbReference type="HAMAP" id="MF_00235">
    <property type="entry name" value="Adenylate_kinase_Adk"/>
    <property type="match status" value="1"/>
</dbReference>
<dbReference type="EC" id="2.7.4.10" evidence="7"/>
<dbReference type="NCBIfam" id="TIGR01351">
    <property type="entry name" value="adk"/>
    <property type="match status" value="1"/>
</dbReference>
<dbReference type="AlphaFoldDB" id="A0A1G4MK75"/>
<protein>
    <recommendedName>
        <fullName evidence="7">GTP:AMP phosphotransferase, mitochondrial</fullName>
        <ecNumber evidence="7">2.7.4.10</ecNumber>
    </recommendedName>
    <alternativeName>
        <fullName evidence="7">Adenylate kinase 3</fullName>
        <shortName evidence="7">AK 3</shortName>
    </alternativeName>
</protein>
<dbReference type="InterPro" id="IPR000850">
    <property type="entry name" value="Adenylat/UMP-CMP_kin"/>
</dbReference>
<dbReference type="Pfam" id="PF00406">
    <property type="entry name" value="ADK"/>
    <property type="match status" value="1"/>
</dbReference>
<comment type="subcellular location">
    <subcellularLocation>
        <location evidence="1 7">Mitochondrion matrix</location>
    </subcellularLocation>
</comment>
<comment type="subunit">
    <text evidence="7">Monomer.</text>
</comment>
<accession>A0A1G4MK75</accession>
<organism evidence="9 10">
    <name type="scientific">Lachancea fermentati</name>
    <name type="common">Zygosaccharomyces fermentati</name>
    <dbReference type="NCBI Taxonomy" id="4955"/>
    <lineage>
        <taxon>Eukaryota</taxon>
        <taxon>Fungi</taxon>
        <taxon>Dikarya</taxon>
        <taxon>Ascomycota</taxon>
        <taxon>Saccharomycotina</taxon>
        <taxon>Saccharomycetes</taxon>
        <taxon>Saccharomycetales</taxon>
        <taxon>Saccharomycetaceae</taxon>
        <taxon>Lachancea</taxon>
    </lineage>
</organism>
<dbReference type="GO" id="GO:0046039">
    <property type="term" value="P:GTP metabolic process"/>
    <property type="evidence" value="ECO:0007669"/>
    <property type="project" value="UniProtKB-UniRule"/>
</dbReference>
<dbReference type="GO" id="GO:0004017">
    <property type="term" value="F:AMP kinase activity"/>
    <property type="evidence" value="ECO:0007669"/>
    <property type="project" value="InterPro"/>
</dbReference>
<feature type="region of interest" description="LID" evidence="7">
    <location>
        <begin position="137"/>
        <end position="174"/>
    </location>
</feature>
<gene>
    <name evidence="7" type="primary">ADK2</name>
    <name evidence="9" type="ORF">LAFE_0H10044G</name>
</gene>
<dbReference type="GO" id="GO:0046033">
    <property type="term" value="P:AMP metabolic process"/>
    <property type="evidence" value="ECO:0007669"/>
    <property type="project" value="UniProtKB-UniRule"/>
</dbReference>
<keyword evidence="2 7" id="KW-0808">Transferase</keyword>
<comment type="domain">
    <text evidence="7">Consists of three domains, a large central CORE domain and two small peripheral domains, NMPbind and LID, which undergo movements during catalysis. The LID domain closes over the site of phosphoryl transfer upon GTP binding. Assembling and dissambling the active center during each catalytic cycle provides an effective means to prevent GTP hydrolysis.</text>
</comment>
<dbReference type="InterPro" id="IPR028586">
    <property type="entry name" value="AK3/Ak4_mitochondrial"/>
</dbReference>
<evidence type="ECO:0000256" key="1">
    <source>
        <dbReference type="ARBA" id="ARBA00004305"/>
    </source>
</evidence>
<proteinExistence type="inferred from homology"/>
<dbReference type="GO" id="GO:0046041">
    <property type="term" value="P:ITP metabolic process"/>
    <property type="evidence" value="ECO:0007669"/>
    <property type="project" value="UniProtKB-UniRule"/>
</dbReference>
<feature type="region of interest" description="NMPbind" evidence="7">
    <location>
        <begin position="38"/>
        <end position="67"/>
    </location>
</feature>
<dbReference type="HAMAP" id="MF_03169">
    <property type="entry name" value="Adenylate_kinase_AK3"/>
    <property type="match status" value="1"/>
</dbReference>
<feature type="binding site" evidence="7">
    <location>
        <position position="182"/>
    </location>
    <ligand>
        <name>AMP</name>
        <dbReference type="ChEBI" id="CHEBI:456215"/>
    </ligand>
</feature>
<keyword evidence="3 7" id="KW-0547">Nucleotide-binding</keyword>
<evidence type="ECO:0000256" key="2">
    <source>
        <dbReference type="ARBA" id="ARBA00022679"/>
    </source>
</evidence>
<evidence type="ECO:0000256" key="7">
    <source>
        <dbReference type="HAMAP-Rule" id="MF_03169"/>
    </source>
</evidence>
<dbReference type="EMBL" id="LT598491">
    <property type="protein sequence ID" value="SCW04280.1"/>
    <property type="molecule type" value="Genomic_DNA"/>
</dbReference>
<dbReference type="CDD" id="cd01428">
    <property type="entry name" value="ADK"/>
    <property type="match status" value="1"/>
</dbReference>
<dbReference type="GO" id="GO:0005525">
    <property type="term" value="F:GTP binding"/>
    <property type="evidence" value="ECO:0007669"/>
    <property type="project" value="UniProtKB-KW"/>
</dbReference>
<feature type="binding site" evidence="7">
    <location>
        <position position="103"/>
    </location>
    <ligand>
        <name>AMP</name>
        <dbReference type="ChEBI" id="CHEBI:456215"/>
    </ligand>
</feature>
<dbReference type="GO" id="GO:0006172">
    <property type="term" value="P:ADP biosynthetic process"/>
    <property type="evidence" value="ECO:0007669"/>
    <property type="project" value="UniProtKB-UniRule"/>
</dbReference>
<sequence>MASALRPLRLLLLGAPGSGKGTQTARLLKQFPQIESVSSGDLLRQQIKAGTPLGQKASLYISSGKLLSDELITKLIITNLSNRKWMNSSASWLLDGFPRTVKQAELLDAELGRHSAQLNLVVQLDVPENVILERIENRYVHVPSGRVYNLTYNPPRVPGKDDITGEPLTKRSDDTYEVFGKRLKEYRRTVTPLIDHYAKSGILEKVTGETSDIIFPQLVKLVSEKFGE</sequence>
<keyword evidence="10" id="KW-1185">Reference proteome</keyword>
<comment type="function">
    <text evidence="7">Involved in maintaining the homeostasis of cellular nucleotides by catalyzing the interconversion of nucleoside phosphates. Has GTP:AMP phosphotransferase and ITP:AMP phosphotransferase activities.</text>
</comment>
<dbReference type="InterPro" id="IPR006259">
    <property type="entry name" value="Adenyl_kin_sub"/>
</dbReference>
<feature type="binding site" evidence="7">
    <location>
        <position position="39"/>
    </location>
    <ligand>
        <name>AMP</name>
        <dbReference type="ChEBI" id="CHEBI:456215"/>
    </ligand>
</feature>
<dbReference type="Pfam" id="PF05191">
    <property type="entry name" value="ADK_lid"/>
    <property type="match status" value="1"/>
</dbReference>
<dbReference type="OrthoDB" id="439792at2759"/>
<evidence type="ECO:0000256" key="5">
    <source>
        <dbReference type="ARBA" id="ARBA00023128"/>
    </source>
</evidence>
<evidence type="ECO:0000256" key="3">
    <source>
        <dbReference type="ARBA" id="ARBA00022741"/>
    </source>
</evidence>
<feature type="binding site" evidence="7">
    <location>
        <begin position="65"/>
        <end position="67"/>
    </location>
    <ligand>
        <name>AMP</name>
        <dbReference type="ChEBI" id="CHEBI:456215"/>
    </ligand>
</feature>
<feature type="binding site" evidence="7">
    <location>
        <position position="171"/>
    </location>
    <ligand>
        <name>AMP</name>
        <dbReference type="ChEBI" id="CHEBI:456215"/>
    </ligand>
</feature>
<dbReference type="Gene3D" id="3.40.50.300">
    <property type="entry name" value="P-loop containing nucleotide triphosphate hydrolases"/>
    <property type="match status" value="1"/>
</dbReference>
<keyword evidence="6 7" id="KW-0342">GTP-binding</keyword>
<evidence type="ECO:0000256" key="4">
    <source>
        <dbReference type="ARBA" id="ARBA00022777"/>
    </source>
</evidence>